<feature type="domain" description="HTH lysR-type" evidence="5">
    <location>
        <begin position="15"/>
        <end position="72"/>
    </location>
</feature>
<dbReference type="InterPro" id="IPR036390">
    <property type="entry name" value="WH_DNA-bd_sf"/>
</dbReference>
<dbReference type="InterPro" id="IPR000847">
    <property type="entry name" value="LysR_HTH_N"/>
</dbReference>
<dbReference type="SUPFAM" id="SSF53850">
    <property type="entry name" value="Periplasmic binding protein-like II"/>
    <property type="match status" value="1"/>
</dbReference>
<dbReference type="EMBL" id="CP010310">
    <property type="protein sequence ID" value="AJC19398.1"/>
    <property type="molecule type" value="Genomic_DNA"/>
</dbReference>
<evidence type="ECO:0000313" key="9">
    <source>
        <dbReference type="Proteomes" id="UP000254589"/>
    </source>
</evidence>
<keyword evidence="2" id="KW-0805">Transcription regulation</keyword>
<reference evidence="7 9" key="3">
    <citation type="submission" date="2018-06" db="EMBL/GenBank/DDBJ databases">
        <authorList>
            <consortium name="Pathogen Informatics"/>
            <person name="Doyle S."/>
        </authorList>
    </citation>
    <scope>NUCLEOTIDE SEQUENCE [LARGE SCALE GENOMIC DNA]</scope>
    <source>
        <strain evidence="7 9">NCTC13159</strain>
    </source>
</reference>
<dbReference type="GO" id="GO:0005829">
    <property type="term" value="C:cytosol"/>
    <property type="evidence" value="ECO:0007669"/>
    <property type="project" value="TreeGrafter"/>
</dbReference>
<dbReference type="KEGG" id="ppul:RO07_00810"/>
<dbReference type="RefSeq" id="WP_039404465.1">
    <property type="nucleotide sequence ID" value="NZ_CP010310.2"/>
</dbReference>
<dbReference type="InterPro" id="IPR005119">
    <property type="entry name" value="LysR_subst-bd"/>
</dbReference>
<accession>A0AAJ4ZG46</accession>
<dbReference type="AlphaFoldDB" id="A0AAJ4ZG46"/>
<evidence type="ECO:0000256" key="4">
    <source>
        <dbReference type="ARBA" id="ARBA00023163"/>
    </source>
</evidence>
<dbReference type="Gene3D" id="1.10.10.10">
    <property type="entry name" value="Winged helix-like DNA-binding domain superfamily/Winged helix DNA-binding domain"/>
    <property type="match status" value="1"/>
</dbReference>
<organism evidence="7 9">
    <name type="scientific">Pandoraea pulmonicola</name>
    <dbReference type="NCBI Taxonomy" id="93221"/>
    <lineage>
        <taxon>Bacteria</taxon>
        <taxon>Pseudomonadati</taxon>
        <taxon>Pseudomonadota</taxon>
        <taxon>Betaproteobacteria</taxon>
        <taxon>Burkholderiales</taxon>
        <taxon>Burkholderiaceae</taxon>
        <taxon>Pandoraea</taxon>
    </lineage>
</organism>
<evidence type="ECO:0000313" key="8">
    <source>
        <dbReference type="Proteomes" id="UP000035086"/>
    </source>
</evidence>
<keyword evidence="8" id="KW-1185">Reference proteome</keyword>
<reference evidence="6" key="2">
    <citation type="submission" date="2016-11" db="EMBL/GenBank/DDBJ databases">
        <title>Complete Genome Sequencing of Pandoraea pulmonicola DSM 16583.</title>
        <authorList>
            <person name="Chan K.-G."/>
        </authorList>
    </citation>
    <scope>NUCLEOTIDE SEQUENCE</scope>
    <source>
        <strain evidence="6">DSM 16583</strain>
    </source>
</reference>
<dbReference type="Gene3D" id="3.40.190.290">
    <property type="match status" value="1"/>
</dbReference>
<dbReference type="EMBL" id="UGSJ01000001">
    <property type="protein sequence ID" value="SUA92596.1"/>
    <property type="molecule type" value="Genomic_DNA"/>
</dbReference>
<protein>
    <submittedName>
        <fullName evidence="7">Galactose-binding protein regulator</fullName>
    </submittedName>
    <submittedName>
        <fullName evidence="6">LysR family transcriptional regulator</fullName>
    </submittedName>
</protein>
<proteinExistence type="inferred from homology"/>
<sequence>MRSLPWTALNLGRKLKFHQLQVFDRVLETGSLVRAANETGLTQPAVSKIVHELEACFEGPLFVRSNRGMQPTELGELLGRRVKSLMAELRYLTDEVNAFSAGTSGHVFVGTLISASADLLPRTIAMLKSRAPGVLVTVREATTAQLFPALASGDLDIVVGRLPERALPVANAFALTHEVLFNESLCVVGGTRHWEGAGERVPLAQLREGAWILPVPESPSRLAAERLFHDAGLSLPEDVVESLSVLTNIGLMLETARVALMPRAAATPFVESGLLRVLADTMPGSFGDVGYSLRSDKQPSPACERFVACLREACGLEPVPKD</sequence>
<evidence type="ECO:0000313" key="6">
    <source>
        <dbReference type="EMBL" id="AJC19398.1"/>
    </source>
</evidence>
<dbReference type="SUPFAM" id="SSF46785">
    <property type="entry name" value="Winged helix' DNA-binding domain"/>
    <property type="match status" value="1"/>
</dbReference>
<evidence type="ECO:0000313" key="7">
    <source>
        <dbReference type="EMBL" id="SUA92596.1"/>
    </source>
</evidence>
<evidence type="ECO:0000259" key="5">
    <source>
        <dbReference type="PROSITE" id="PS50931"/>
    </source>
</evidence>
<comment type="similarity">
    <text evidence="1">Belongs to the LysR transcriptional regulatory family.</text>
</comment>
<name>A0AAJ4ZG46_PANPU</name>
<dbReference type="Pfam" id="PF03466">
    <property type="entry name" value="LysR_substrate"/>
    <property type="match status" value="1"/>
</dbReference>
<dbReference type="Proteomes" id="UP000035086">
    <property type="component" value="Chromosome"/>
</dbReference>
<evidence type="ECO:0000256" key="1">
    <source>
        <dbReference type="ARBA" id="ARBA00009437"/>
    </source>
</evidence>
<dbReference type="PROSITE" id="PS50931">
    <property type="entry name" value="HTH_LYSR"/>
    <property type="match status" value="1"/>
</dbReference>
<dbReference type="GO" id="GO:0003700">
    <property type="term" value="F:DNA-binding transcription factor activity"/>
    <property type="evidence" value="ECO:0007669"/>
    <property type="project" value="InterPro"/>
</dbReference>
<gene>
    <name evidence="7" type="primary">gbpR_6</name>
    <name evidence="7" type="ORF">NCTC13159_04130</name>
    <name evidence="6" type="ORF">RO07_00810</name>
</gene>
<dbReference type="InterPro" id="IPR036388">
    <property type="entry name" value="WH-like_DNA-bd_sf"/>
</dbReference>
<dbReference type="PANTHER" id="PTHR30419">
    <property type="entry name" value="HTH-TYPE TRANSCRIPTIONAL REGULATOR YBHD"/>
    <property type="match status" value="1"/>
</dbReference>
<keyword evidence="4" id="KW-0804">Transcription</keyword>
<reference evidence="8" key="1">
    <citation type="submission" date="2014-12" db="EMBL/GenBank/DDBJ databases">
        <title>Complete Genome Sequencing of Pandoraea pulmonicola DSM 16583.</title>
        <authorList>
            <person name="Chan K.-G."/>
        </authorList>
    </citation>
    <scope>NUCLEOTIDE SEQUENCE [LARGE SCALE GENOMIC DNA]</scope>
    <source>
        <strain evidence="8">DSM 16583</strain>
    </source>
</reference>
<dbReference type="PANTHER" id="PTHR30419:SF8">
    <property type="entry name" value="NITROGEN ASSIMILATION TRANSCRIPTIONAL ACTIVATOR-RELATED"/>
    <property type="match status" value="1"/>
</dbReference>
<dbReference type="Pfam" id="PF00126">
    <property type="entry name" value="HTH_1"/>
    <property type="match status" value="1"/>
</dbReference>
<dbReference type="Proteomes" id="UP000254589">
    <property type="component" value="Unassembled WGS sequence"/>
</dbReference>
<evidence type="ECO:0000256" key="3">
    <source>
        <dbReference type="ARBA" id="ARBA00023125"/>
    </source>
</evidence>
<dbReference type="InterPro" id="IPR050950">
    <property type="entry name" value="HTH-type_LysR_regulators"/>
</dbReference>
<keyword evidence="3" id="KW-0238">DNA-binding</keyword>
<dbReference type="GO" id="GO:0003677">
    <property type="term" value="F:DNA binding"/>
    <property type="evidence" value="ECO:0007669"/>
    <property type="project" value="UniProtKB-KW"/>
</dbReference>
<evidence type="ECO:0000256" key="2">
    <source>
        <dbReference type="ARBA" id="ARBA00023015"/>
    </source>
</evidence>